<dbReference type="EnsemblPlants" id="Pp3c17_951V3.1">
    <property type="protein sequence ID" value="Pp3c17_951V3.1"/>
    <property type="gene ID" value="Pp3c17_951"/>
</dbReference>
<reference evidence="2 4" key="2">
    <citation type="journal article" date="2018" name="Plant J.">
        <title>The Physcomitrella patens chromosome-scale assembly reveals moss genome structure and evolution.</title>
        <authorList>
            <person name="Lang D."/>
            <person name="Ullrich K.K."/>
            <person name="Murat F."/>
            <person name="Fuchs J."/>
            <person name="Jenkins J."/>
            <person name="Haas F.B."/>
            <person name="Piednoel M."/>
            <person name="Gundlach H."/>
            <person name="Van Bel M."/>
            <person name="Meyberg R."/>
            <person name="Vives C."/>
            <person name="Morata J."/>
            <person name="Symeonidi A."/>
            <person name="Hiss M."/>
            <person name="Muchero W."/>
            <person name="Kamisugi Y."/>
            <person name="Saleh O."/>
            <person name="Blanc G."/>
            <person name="Decker E.L."/>
            <person name="van Gessel N."/>
            <person name="Grimwood J."/>
            <person name="Hayes R.D."/>
            <person name="Graham S.W."/>
            <person name="Gunter L.E."/>
            <person name="McDaniel S.F."/>
            <person name="Hoernstein S.N.W."/>
            <person name="Larsson A."/>
            <person name="Li F.W."/>
            <person name="Perroud P.F."/>
            <person name="Phillips J."/>
            <person name="Ranjan P."/>
            <person name="Rokshar D.S."/>
            <person name="Rothfels C.J."/>
            <person name="Schneider L."/>
            <person name="Shu S."/>
            <person name="Stevenson D.W."/>
            <person name="Thummler F."/>
            <person name="Tillich M."/>
            <person name="Villarreal Aguilar J.C."/>
            <person name="Widiez T."/>
            <person name="Wong G.K."/>
            <person name="Wymore A."/>
            <person name="Zhang Y."/>
            <person name="Zimmer A.D."/>
            <person name="Quatrano R.S."/>
            <person name="Mayer K.F.X."/>
            <person name="Goodstein D."/>
            <person name="Casacuberta J.M."/>
            <person name="Vandepoele K."/>
            <person name="Reski R."/>
            <person name="Cuming A.C."/>
            <person name="Tuskan G.A."/>
            <person name="Maumus F."/>
            <person name="Salse J."/>
            <person name="Schmutz J."/>
            <person name="Rensing S.A."/>
        </authorList>
    </citation>
    <scope>NUCLEOTIDE SEQUENCE [LARGE SCALE GENOMIC DNA]</scope>
    <source>
        <strain evidence="3 4">cv. Gransden 2004</strain>
    </source>
</reference>
<evidence type="ECO:0000313" key="3">
    <source>
        <dbReference type="EnsemblPlants" id="Pp3c17_951V3.1"/>
    </source>
</evidence>
<dbReference type="PANTHER" id="PTHR34649">
    <property type="entry name" value="CILIA- AND FLAGELLA-ASSOCIATED PROTEIN 99"/>
    <property type="match status" value="1"/>
</dbReference>
<reference evidence="2 4" key="1">
    <citation type="journal article" date="2008" name="Science">
        <title>The Physcomitrella genome reveals evolutionary insights into the conquest of land by plants.</title>
        <authorList>
            <person name="Rensing S."/>
            <person name="Lang D."/>
            <person name="Zimmer A."/>
            <person name="Terry A."/>
            <person name="Salamov A."/>
            <person name="Shapiro H."/>
            <person name="Nishiyama T."/>
            <person name="Perroud P.-F."/>
            <person name="Lindquist E."/>
            <person name="Kamisugi Y."/>
            <person name="Tanahashi T."/>
            <person name="Sakakibara K."/>
            <person name="Fujita T."/>
            <person name="Oishi K."/>
            <person name="Shin-I T."/>
            <person name="Kuroki Y."/>
            <person name="Toyoda A."/>
            <person name="Suzuki Y."/>
            <person name="Hashimoto A."/>
            <person name="Yamaguchi K."/>
            <person name="Sugano A."/>
            <person name="Kohara Y."/>
            <person name="Fujiyama A."/>
            <person name="Anterola A."/>
            <person name="Aoki S."/>
            <person name="Ashton N."/>
            <person name="Barbazuk W.B."/>
            <person name="Barker E."/>
            <person name="Bennetzen J."/>
            <person name="Bezanilla M."/>
            <person name="Blankenship R."/>
            <person name="Cho S.H."/>
            <person name="Dutcher S."/>
            <person name="Estelle M."/>
            <person name="Fawcett J.A."/>
            <person name="Gundlach H."/>
            <person name="Hanada K."/>
            <person name="Heyl A."/>
            <person name="Hicks K.A."/>
            <person name="Hugh J."/>
            <person name="Lohr M."/>
            <person name="Mayer K."/>
            <person name="Melkozernov A."/>
            <person name="Murata T."/>
            <person name="Nelson D."/>
            <person name="Pils B."/>
            <person name="Prigge M."/>
            <person name="Reiss B."/>
            <person name="Renner T."/>
            <person name="Rombauts S."/>
            <person name="Rushton P."/>
            <person name="Sanderfoot A."/>
            <person name="Schween G."/>
            <person name="Shiu S.-H."/>
            <person name="Stueber K."/>
            <person name="Theodoulou F.L."/>
            <person name="Tu H."/>
            <person name="Van de Peer Y."/>
            <person name="Verrier P.J."/>
            <person name="Waters E."/>
            <person name="Wood A."/>
            <person name="Yang L."/>
            <person name="Cove D."/>
            <person name="Cuming A."/>
            <person name="Hasebe M."/>
            <person name="Lucas S."/>
            <person name="Mishler D.B."/>
            <person name="Reski R."/>
            <person name="Grigoriev I."/>
            <person name="Quatrano R.S."/>
            <person name="Boore J.L."/>
        </authorList>
    </citation>
    <scope>NUCLEOTIDE SEQUENCE [LARGE SCALE GENOMIC DNA]</scope>
    <source>
        <strain evidence="3 4">cv. Gransden 2004</strain>
    </source>
</reference>
<dbReference type="PANTHER" id="PTHR34649:SF1">
    <property type="entry name" value="CILIA- AND FLAGELLA-ASSOCIATED PROTEIN 99"/>
    <property type="match status" value="1"/>
</dbReference>
<gene>
    <name evidence="2" type="ORF">PHYPA_021513</name>
</gene>
<evidence type="ECO:0000313" key="2">
    <source>
        <dbReference type="EMBL" id="PNR35663.1"/>
    </source>
</evidence>
<feature type="coiled-coil region" evidence="1">
    <location>
        <begin position="389"/>
        <end position="416"/>
    </location>
</feature>
<organism evidence="2">
    <name type="scientific">Physcomitrium patens</name>
    <name type="common">Spreading-leaved earth moss</name>
    <name type="synonym">Physcomitrella patens</name>
    <dbReference type="NCBI Taxonomy" id="3218"/>
    <lineage>
        <taxon>Eukaryota</taxon>
        <taxon>Viridiplantae</taxon>
        <taxon>Streptophyta</taxon>
        <taxon>Embryophyta</taxon>
        <taxon>Bryophyta</taxon>
        <taxon>Bryophytina</taxon>
        <taxon>Bryopsida</taxon>
        <taxon>Funariidae</taxon>
        <taxon>Funariales</taxon>
        <taxon>Funariaceae</taxon>
        <taxon>Physcomitrium</taxon>
    </lineage>
</organism>
<keyword evidence="1" id="KW-0175">Coiled coil</keyword>
<evidence type="ECO:0000313" key="4">
    <source>
        <dbReference type="Proteomes" id="UP000006727"/>
    </source>
</evidence>
<dbReference type="InParanoid" id="A0A2K1J2B2"/>
<dbReference type="Gramene" id="Pp3c17_951V3.1">
    <property type="protein sequence ID" value="Pp3c17_951V3.1"/>
    <property type="gene ID" value="Pp3c17_951"/>
</dbReference>
<evidence type="ECO:0000256" key="1">
    <source>
        <dbReference type="SAM" id="Coils"/>
    </source>
</evidence>
<dbReference type="InterPro" id="IPR039341">
    <property type="entry name" value="CFAP99"/>
</dbReference>
<reference evidence="3" key="3">
    <citation type="submission" date="2020-12" db="UniProtKB">
        <authorList>
            <consortium name="EnsemblPlants"/>
        </authorList>
    </citation>
    <scope>IDENTIFICATION</scope>
</reference>
<dbReference type="AlphaFoldDB" id="A0A2K1J2B2"/>
<dbReference type="EMBL" id="ABEU02000017">
    <property type="protein sequence ID" value="PNR35663.1"/>
    <property type="molecule type" value="Genomic_DNA"/>
</dbReference>
<sequence>MGKSRHGGHELCSHHLPVAADVVQEIGRYAPTSRLRHRKTTLKEPGPADWRKSTIKVSPCGHCASNDAAVRAKAWRGQARSFSPGELIEACKKIIGSYEKRAAPGETPDAYADVFLPLYNVVHPYDIVLVKQVLFGYCRYQRLINAFLKHFCAVRATSLSAEDALLYKALTYLAVFRLDELKWSEFRRLCSSQVPVKVLPFIQALFLEELIISYSKEDWLKLYDGVFVNDLLRGLRLFHQEAQAYAETLAEAVYEPDEDLRYIPPPTTVIPFNLSVSNYTHPVEVEPEPFIYRAKPAPVWDKGRTLEMKRVSQVFKLNRTLLREKYSDPRYQPFRLRTLERPTNLETVREEVETKRAKECEYIVPKSGPVPSMPEIEVKLTTAALLREHSRFQKIIDSDKQKLQNLERELRDDSHMKAYELCRMKCESNKRSNTAWMLSLRRPP</sequence>
<keyword evidence="4" id="KW-1185">Reference proteome</keyword>
<dbReference type="PaxDb" id="3218-PP1S148_66V6.1"/>
<name>A0A2K1J2B2_PHYPA</name>
<proteinExistence type="predicted"/>
<dbReference type="Proteomes" id="UP000006727">
    <property type="component" value="Chromosome 17"/>
</dbReference>
<protein>
    <submittedName>
        <fullName evidence="2 3">Uncharacterized protein</fullName>
    </submittedName>
</protein>
<dbReference type="STRING" id="3218.A0A2K1J2B2"/>
<accession>A0A2K1J2B2</accession>